<dbReference type="InterPro" id="IPR039424">
    <property type="entry name" value="SBP_5"/>
</dbReference>
<feature type="domain" description="Solute-binding protein family 5" evidence="2">
    <location>
        <begin position="120"/>
        <end position="485"/>
    </location>
</feature>
<dbReference type="Pfam" id="PF00496">
    <property type="entry name" value="SBP_bac_5"/>
    <property type="match status" value="1"/>
</dbReference>
<feature type="region of interest" description="Disordered" evidence="1">
    <location>
        <begin position="1"/>
        <end position="25"/>
    </location>
</feature>
<dbReference type="PANTHER" id="PTHR30290:SF65">
    <property type="entry name" value="MONOACYL PHOSPHATIDYLINOSITOL TETRAMANNOSIDE-BINDING PROTEIN LPQW-RELATED"/>
    <property type="match status" value="1"/>
</dbReference>
<evidence type="ECO:0000256" key="1">
    <source>
        <dbReference type="SAM" id="MobiDB-lite"/>
    </source>
</evidence>
<gene>
    <name evidence="3" type="ORF">RWH44_15745</name>
</gene>
<evidence type="ECO:0000259" key="2">
    <source>
        <dbReference type="Pfam" id="PF00496"/>
    </source>
</evidence>
<evidence type="ECO:0000313" key="4">
    <source>
        <dbReference type="Proteomes" id="UP001261125"/>
    </source>
</evidence>
<proteinExistence type="predicted"/>
<keyword evidence="4" id="KW-1185">Reference proteome</keyword>
<comment type="caution">
    <text evidence="3">The sequence shown here is derived from an EMBL/GenBank/DDBJ whole genome shotgun (WGS) entry which is preliminary data.</text>
</comment>
<accession>A0ABU3SR14</accession>
<dbReference type="PANTHER" id="PTHR30290">
    <property type="entry name" value="PERIPLASMIC BINDING COMPONENT OF ABC TRANSPORTER"/>
    <property type="match status" value="1"/>
</dbReference>
<dbReference type="SUPFAM" id="SSF53850">
    <property type="entry name" value="Periplasmic binding protein-like II"/>
    <property type="match status" value="1"/>
</dbReference>
<reference evidence="3 4" key="1">
    <citation type="submission" date="2023-09" db="EMBL/GenBank/DDBJ databases">
        <title>Microbacterium fusihabitans sp. nov., Microbacterium phycihabitans sp. nov., and Microbacterium cervinum sp. nov., isolated from dried seaweeds of beach.</title>
        <authorList>
            <person name="Lee S.D."/>
        </authorList>
    </citation>
    <scope>NUCLEOTIDE SEQUENCE [LARGE SCALE GENOMIC DNA]</scope>
    <source>
        <strain evidence="3 4">KSW2-29</strain>
    </source>
</reference>
<dbReference type="Gene3D" id="3.10.105.10">
    <property type="entry name" value="Dipeptide-binding Protein, Domain 3"/>
    <property type="match status" value="1"/>
</dbReference>
<name>A0ABU3SR14_9MICO</name>
<dbReference type="InterPro" id="IPR000914">
    <property type="entry name" value="SBP_5_dom"/>
</dbReference>
<dbReference type="Proteomes" id="UP001261125">
    <property type="component" value="Unassembled WGS sequence"/>
</dbReference>
<dbReference type="EMBL" id="JAWDIT010000007">
    <property type="protein sequence ID" value="MDU0347153.1"/>
    <property type="molecule type" value="Genomic_DNA"/>
</dbReference>
<protein>
    <submittedName>
        <fullName evidence="3">ABC transporter substrate-binding protein</fullName>
    </submittedName>
</protein>
<evidence type="ECO:0000313" key="3">
    <source>
        <dbReference type="EMBL" id="MDU0347153.1"/>
    </source>
</evidence>
<dbReference type="RefSeq" id="WP_316005304.1">
    <property type="nucleotide sequence ID" value="NZ_JAWDIT010000007.1"/>
</dbReference>
<sequence>MHHGLNDVPRPTRRRPAASRPAAPRRGAGRLLALLAAAGVVLAGCSAPEPAPAPVEQAPTSLTLGVVGSLTSFNAASSTGDTAANRALSALLDERLGSLDGDLQVVPNDGLGRITRVQGDPLKVSYELFSDRVWSDGTPVTLDDLLFGWAVTSHYFDDAAYDANGQVVSGTRYFDTAAPADPNARTTRPSINRSDDTLTLTYEQPFADWNRQWLLDRPVHVVAQRAGVSVKDLLTAILTTPAGDPEQPRTPNPVLLAAAQTWNTGFDIAPGSTPDPASVVSAGPWTVTEITADTVELARRDSYQGAHFPGLEQLTVRFFADRAAQLSAVEAGQVDVANVGDIDVAENKTLTDAGYQVQVGPTTQTLHLRFAEGTASDLRQAMTLAIDRSSLVQDVLGAVRPDAQPLQSFLSSPAAGSLYADLVSGNGAPGTGSDVDGARSALGDRAAVLRVAYDTTDDVSAQVFPRLVSMGARAGIAVRLATTPEEADATLAWVGEDESLYRSARDRIAEGIEGANTNELFDELTVHTDPVDVLAEAKEIDRSLFAAYAGVPLLERTGAVVTAEGVGGVAYTSEPDGVPPAFWTWSPPQR</sequence>
<dbReference type="Gene3D" id="3.40.190.10">
    <property type="entry name" value="Periplasmic binding protein-like II"/>
    <property type="match status" value="1"/>
</dbReference>
<organism evidence="3 4">
    <name type="scientific">Microbacterium phycohabitans</name>
    <dbReference type="NCBI Taxonomy" id="3075993"/>
    <lineage>
        <taxon>Bacteria</taxon>
        <taxon>Bacillati</taxon>
        <taxon>Actinomycetota</taxon>
        <taxon>Actinomycetes</taxon>
        <taxon>Micrococcales</taxon>
        <taxon>Microbacteriaceae</taxon>
        <taxon>Microbacterium</taxon>
    </lineage>
</organism>